<evidence type="ECO:0000313" key="2">
    <source>
        <dbReference type="EMBL" id="XCJ17396.1"/>
    </source>
</evidence>
<dbReference type="Pfam" id="PF13443">
    <property type="entry name" value="HTH_26"/>
    <property type="match status" value="1"/>
</dbReference>
<dbReference type="GO" id="GO:0003677">
    <property type="term" value="F:DNA binding"/>
    <property type="evidence" value="ECO:0007669"/>
    <property type="project" value="InterPro"/>
</dbReference>
<sequence length="56" mass="6055">MIDKEMNKTQLKEAAQVSSNVIAKLGKDEPVSIETLVKICVALGVDIGDIISLEQK</sequence>
<dbReference type="AlphaFoldDB" id="A0AAU8IGE7"/>
<dbReference type="RefSeq" id="WP_353948642.1">
    <property type="nucleotide sequence ID" value="NZ_CP159510.1"/>
</dbReference>
<dbReference type="EMBL" id="CP159510">
    <property type="protein sequence ID" value="XCJ17396.1"/>
    <property type="molecule type" value="Genomic_DNA"/>
</dbReference>
<organism evidence="2">
    <name type="scientific">Sporolactobacillus sp. Y61</name>
    <dbReference type="NCBI Taxonomy" id="3160863"/>
    <lineage>
        <taxon>Bacteria</taxon>
        <taxon>Bacillati</taxon>
        <taxon>Bacillota</taxon>
        <taxon>Bacilli</taxon>
        <taxon>Bacillales</taxon>
        <taxon>Sporolactobacillaceae</taxon>
        <taxon>Sporolactobacillus</taxon>
    </lineage>
</organism>
<gene>
    <name evidence="2" type="ORF">ABNN70_02390</name>
</gene>
<dbReference type="Gene3D" id="1.10.260.40">
    <property type="entry name" value="lambda repressor-like DNA-binding domains"/>
    <property type="match status" value="1"/>
</dbReference>
<dbReference type="InterPro" id="IPR010982">
    <property type="entry name" value="Lambda_DNA-bd_dom_sf"/>
</dbReference>
<accession>A0AAU8IGE7</accession>
<name>A0AAU8IGE7_9BACL</name>
<reference evidence="2" key="1">
    <citation type="submission" date="2024-06" db="EMBL/GenBank/DDBJ databases">
        <authorList>
            <person name="Fan A."/>
            <person name="Zhang F.Y."/>
            <person name="Zhang L."/>
        </authorList>
    </citation>
    <scope>NUCLEOTIDE SEQUENCE</scope>
    <source>
        <strain evidence="2">Y61</strain>
    </source>
</reference>
<evidence type="ECO:0000259" key="1">
    <source>
        <dbReference type="PROSITE" id="PS50943"/>
    </source>
</evidence>
<feature type="domain" description="HTH cro/C1-type" evidence="1">
    <location>
        <begin position="32"/>
        <end position="50"/>
    </location>
</feature>
<proteinExistence type="predicted"/>
<dbReference type="PROSITE" id="PS50943">
    <property type="entry name" value="HTH_CROC1"/>
    <property type="match status" value="1"/>
</dbReference>
<dbReference type="InterPro" id="IPR001387">
    <property type="entry name" value="Cro/C1-type_HTH"/>
</dbReference>
<dbReference type="SUPFAM" id="SSF47413">
    <property type="entry name" value="lambda repressor-like DNA-binding domains"/>
    <property type="match status" value="1"/>
</dbReference>
<protein>
    <submittedName>
        <fullName evidence="2">Helix-turn-helix transcriptional regulator</fullName>
    </submittedName>
</protein>